<dbReference type="AlphaFoldDB" id="A0A6J6CIH6"/>
<evidence type="ECO:0000313" key="1">
    <source>
        <dbReference type="EMBL" id="CAB4550059.1"/>
    </source>
</evidence>
<proteinExistence type="predicted"/>
<reference evidence="1" key="1">
    <citation type="submission" date="2020-05" db="EMBL/GenBank/DDBJ databases">
        <authorList>
            <person name="Chiriac C."/>
            <person name="Salcher M."/>
            <person name="Ghai R."/>
            <person name="Kavagutti S V."/>
        </authorList>
    </citation>
    <scope>NUCLEOTIDE SEQUENCE</scope>
</reference>
<organism evidence="1">
    <name type="scientific">freshwater metagenome</name>
    <dbReference type="NCBI Taxonomy" id="449393"/>
    <lineage>
        <taxon>unclassified sequences</taxon>
        <taxon>metagenomes</taxon>
        <taxon>ecological metagenomes</taxon>
    </lineage>
</organism>
<name>A0A6J6CIH6_9ZZZZ</name>
<accession>A0A6J6CIH6</accession>
<sequence>MNKKRGPAVAKSRLSTVLSALAVLGSVLGVWFIIDSNKTTDVFLVTKQDMPSGAPLNLSSLEPIELSLFELTGAYLQPELLPEGAYLERPIGSGEAIPLSAITNQNQDNWSNIVITPEVPISSQVAIGSKVAIWAAPLIEFQSFGEPALLAVDVEVVEVIEPEGGFAGQARAVELRVPNESIQYLLGAIANKASIALTSTARSS</sequence>
<dbReference type="EMBL" id="CAEZSX010000022">
    <property type="protein sequence ID" value="CAB4550059.1"/>
    <property type="molecule type" value="Genomic_DNA"/>
</dbReference>
<gene>
    <name evidence="1" type="ORF">UFOPK1537_00249</name>
</gene>
<protein>
    <submittedName>
        <fullName evidence="1">Unannotated protein</fullName>
    </submittedName>
</protein>